<name>A0A0F3GVB9_9BACT</name>
<comment type="caution">
    <text evidence="1">The sequence shown here is derived from an EMBL/GenBank/DDBJ whole genome shotgun (WGS) entry which is preliminary data.</text>
</comment>
<reference evidence="1 2" key="1">
    <citation type="submission" date="2015-02" db="EMBL/GenBank/DDBJ databases">
        <title>Single-cell genomics of uncultivated deep-branching MTB reveals a conserved set of magnetosome genes.</title>
        <authorList>
            <person name="Kolinko S."/>
            <person name="Richter M."/>
            <person name="Glockner F.O."/>
            <person name="Brachmann A."/>
            <person name="Schuler D."/>
        </authorList>
    </citation>
    <scope>NUCLEOTIDE SEQUENCE [LARGE SCALE GENOMIC DNA]</scope>
    <source>
        <strain evidence="1">TM-1</strain>
    </source>
</reference>
<accession>A0A0F3GVB9</accession>
<evidence type="ECO:0000313" key="2">
    <source>
        <dbReference type="Proteomes" id="UP000033423"/>
    </source>
</evidence>
<proteinExistence type="predicted"/>
<evidence type="ECO:0000313" key="1">
    <source>
        <dbReference type="EMBL" id="KJU85825.1"/>
    </source>
</evidence>
<gene>
    <name evidence="1" type="ORF">MBAV_001982</name>
</gene>
<keyword evidence="2" id="KW-1185">Reference proteome</keyword>
<dbReference type="EMBL" id="LACI01000849">
    <property type="protein sequence ID" value="KJU85825.1"/>
    <property type="molecule type" value="Genomic_DNA"/>
</dbReference>
<dbReference type="AlphaFoldDB" id="A0A0F3GVB9"/>
<sequence length="86" mass="9783">MDTVRIRLFAPYLLSLNATLHLVKPFTSPLFNHNPMSCYLLLRKGGYCRIAIWVYCLYFSQLTQSRTDICASAGFAGLQSRTSIVF</sequence>
<protein>
    <submittedName>
        <fullName evidence="1">Uncharacterized protein</fullName>
    </submittedName>
</protein>
<organism evidence="1 2">
    <name type="scientific">Candidatus Magnetobacterium bavaricum</name>
    <dbReference type="NCBI Taxonomy" id="29290"/>
    <lineage>
        <taxon>Bacteria</taxon>
        <taxon>Pseudomonadati</taxon>
        <taxon>Nitrospirota</taxon>
        <taxon>Thermodesulfovibrionia</taxon>
        <taxon>Thermodesulfovibrionales</taxon>
        <taxon>Candidatus Magnetobacteriaceae</taxon>
        <taxon>Candidatus Magnetobacterium</taxon>
    </lineage>
</organism>
<dbReference type="Proteomes" id="UP000033423">
    <property type="component" value="Unassembled WGS sequence"/>
</dbReference>